<reference evidence="3 4" key="1">
    <citation type="submission" date="2025-05" db="UniProtKB">
        <authorList>
            <consortium name="RefSeq"/>
        </authorList>
    </citation>
    <scope>IDENTIFICATION</scope>
    <source>
        <tissue evidence="3 4">Testes</tissue>
    </source>
</reference>
<protein>
    <submittedName>
        <fullName evidence="3">Protein LLP homolog isoform X1</fullName>
    </submittedName>
    <submittedName>
        <fullName evidence="4">Protein LLP homolog isoform X2</fullName>
    </submittedName>
</protein>
<organism evidence="2 4">
    <name type="scientific">Saccoglossus kowalevskii</name>
    <name type="common">Acorn worm</name>
    <dbReference type="NCBI Taxonomy" id="10224"/>
    <lineage>
        <taxon>Eukaryota</taxon>
        <taxon>Metazoa</taxon>
        <taxon>Hemichordata</taxon>
        <taxon>Enteropneusta</taxon>
        <taxon>Harrimaniidae</taxon>
        <taxon>Saccoglossus</taxon>
    </lineage>
</organism>
<dbReference type="PANTHER" id="PTHR34253">
    <property type="entry name" value="PROTEIN LLP HOMOLOG"/>
    <property type="match status" value="1"/>
</dbReference>
<evidence type="ECO:0000313" key="2">
    <source>
        <dbReference type="Proteomes" id="UP000694865"/>
    </source>
</evidence>
<keyword evidence="2" id="KW-1185">Reference proteome</keyword>
<evidence type="ECO:0000256" key="1">
    <source>
        <dbReference type="ARBA" id="ARBA00034118"/>
    </source>
</evidence>
<sequence length="128" mass="15003">MAKSLRSKRKRKFRAMKREKIGKRNMVKMKKMLGLNEDGTRDVEMKDMYTVTTTAEVLRKKDEEMEQKRKAEAPEVKVVAAPDGEAMEVDAKKSKTLVNSHGNYPIWLSSRSVRKIKNKRQKKKKYAW</sequence>
<name>A0ABM0LU49_SACKO</name>
<dbReference type="Pfam" id="PF10169">
    <property type="entry name" value="LLPH"/>
    <property type="match status" value="1"/>
</dbReference>
<gene>
    <name evidence="3 4" type="primary">LOC100367296</name>
</gene>
<comment type="similarity">
    <text evidence="1">Belongs to the learning-associated protein family.</text>
</comment>
<proteinExistence type="inferred from homology"/>
<evidence type="ECO:0000313" key="4">
    <source>
        <dbReference type="RefSeq" id="XP_006811290.1"/>
    </source>
</evidence>
<dbReference type="RefSeq" id="XP_002730527.1">
    <property type="nucleotide sequence ID" value="XM_002730481.2"/>
</dbReference>
<dbReference type="Proteomes" id="UP000694865">
    <property type="component" value="Unplaced"/>
</dbReference>
<dbReference type="PANTHER" id="PTHR34253:SF1">
    <property type="entry name" value="PROTEIN LLP HOMOLOG"/>
    <property type="match status" value="1"/>
</dbReference>
<accession>A0ABM0LU49</accession>
<dbReference type="RefSeq" id="XP_006811290.1">
    <property type="nucleotide sequence ID" value="XM_006811227.1"/>
</dbReference>
<dbReference type="GeneID" id="100367296"/>
<dbReference type="InterPro" id="IPR018784">
    <property type="entry name" value="LLPH-like"/>
</dbReference>
<evidence type="ECO:0000313" key="3">
    <source>
        <dbReference type="RefSeq" id="XP_002730527.1"/>
    </source>
</evidence>